<evidence type="ECO:0000259" key="2">
    <source>
        <dbReference type="SMART" id="SM00460"/>
    </source>
</evidence>
<sequence>MLGWWLVSAPRLMAASEFETSYSSIYQVGLNGVTQVVLDISLENKISNVYADRFSLSVGFTDIRNVRVKDAVGLIEPEIVVTDNQTIIRFMFVDKVVGKGKVNRFSVSYETQDIAIKNGSIWEVNIPQLEADKEISSQKVTLIVPSVFGEPAFITPKPDTATNNPPAANTSNSYGFEALTLGNRAISAVFGTEQYMRFNLIYHLENNSPVKQGAEIAIPPDTNYQKMVYESIRPEPENVLIDKDGNWLAQYTLLPGQKLDVSTTGVVKISFNPDGSILNQDMWETYLSSSGYWQVDNAQVQALADKLGSAKSVYDYVTDYLSYDYNKVLTGGGRVGALAALNAPETAICTEFTDLFVTLARAAGIPARELEGYAFTSNDKLRPLSLTQDILHAWPEYYDLQTRRWVQIDPTWGDTTGGVDYFNKLDLNHFVFVIHGSDPVNPLPAGAYKTEVTSNKDVKVIASDPVVMPSEDLMFEAVYKRNWWKGVIELTVKNQGMVAGGGSLVIKSEPEGVVDEVREEVIPPYGERVMLVNTARGKGLIAPSNLLIKNGQREIMVRVEQDEAWGTSVKVAAGAVGATILAAGAYTAVRLLLRRRDR</sequence>
<evidence type="ECO:0000313" key="4">
    <source>
        <dbReference type="Proteomes" id="UP000463983"/>
    </source>
</evidence>
<name>A0A857N8E5_9BACT</name>
<protein>
    <submittedName>
        <fullName evidence="3">Transglutaminase domain-containing protein</fullName>
    </submittedName>
</protein>
<feature type="domain" description="Transglutaminase-like" evidence="2">
    <location>
        <begin position="341"/>
        <end position="412"/>
    </location>
</feature>
<dbReference type="PANTHER" id="PTHR33490">
    <property type="entry name" value="BLR5614 PROTEIN-RELATED"/>
    <property type="match status" value="1"/>
</dbReference>
<dbReference type="Gene3D" id="3.10.620.30">
    <property type="match status" value="1"/>
</dbReference>
<keyword evidence="1" id="KW-0472">Membrane</keyword>
<organism evidence="3 4">
    <name type="scientific">Candidatus Chazhemtobacterium aquaticus</name>
    <dbReference type="NCBI Taxonomy" id="2715735"/>
    <lineage>
        <taxon>Bacteria</taxon>
        <taxon>Candidatus Chazhemtobacteraceae</taxon>
        <taxon>Candidatus Chazhemtobacterium</taxon>
    </lineage>
</organism>
<feature type="transmembrane region" description="Helical" evidence="1">
    <location>
        <begin position="571"/>
        <end position="593"/>
    </location>
</feature>
<dbReference type="KEGG" id="caqa:MICH65_0612"/>
<dbReference type="Pfam" id="PF01841">
    <property type="entry name" value="Transglut_core"/>
    <property type="match status" value="1"/>
</dbReference>
<dbReference type="SUPFAM" id="SSF54001">
    <property type="entry name" value="Cysteine proteinases"/>
    <property type="match status" value="1"/>
</dbReference>
<accession>A0A857N8E5</accession>
<dbReference type="Proteomes" id="UP000463983">
    <property type="component" value="Chromosome"/>
</dbReference>
<evidence type="ECO:0000313" key="3">
    <source>
        <dbReference type="EMBL" id="QHO63593.1"/>
    </source>
</evidence>
<dbReference type="EMBL" id="CP047901">
    <property type="protein sequence ID" value="QHO63593.1"/>
    <property type="molecule type" value="Genomic_DNA"/>
</dbReference>
<gene>
    <name evidence="3" type="ORF">MICH65_0612</name>
</gene>
<dbReference type="PANTHER" id="PTHR33490:SF6">
    <property type="entry name" value="SLL1049 PROTEIN"/>
    <property type="match status" value="1"/>
</dbReference>
<evidence type="ECO:0000256" key="1">
    <source>
        <dbReference type="SAM" id="Phobius"/>
    </source>
</evidence>
<dbReference type="SMART" id="SM00460">
    <property type="entry name" value="TGc"/>
    <property type="match status" value="1"/>
</dbReference>
<keyword evidence="4" id="KW-1185">Reference proteome</keyword>
<proteinExistence type="predicted"/>
<dbReference type="InterPro" id="IPR002931">
    <property type="entry name" value="Transglutaminase-like"/>
</dbReference>
<dbReference type="AlphaFoldDB" id="A0A857N8E5"/>
<reference evidence="4" key="1">
    <citation type="journal article" date="2020" name="Microorganisms">
        <title>Complete Genome of a Member of a New Bacterial Lineage in the Microgenomates Group Reveals an Unusual Nucleotide Composition Disparity Between Two Strands of DNA and Limited Metabolic Potential.</title>
        <authorList>
            <person name="Kadnikov V.V."/>
            <person name="Mardanov A.V."/>
            <person name="Beletsky A.V."/>
            <person name="Karnachuk O.V."/>
            <person name="Ravin N.V."/>
        </authorList>
    </citation>
    <scope>NUCLEOTIDE SEQUENCE [LARGE SCALE GENOMIC DNA]</scope>
</reference>
<keyword evidence="1" id="KW-1133">Transmembrane helix</keyword>
<dbReference type="InterPro" id="IPR038765">
    <property type="entry name" value="Papain-like_cys_pep_sf"/>
</dbReference>
<keyword evidence="1" id="KW-0812">Transmembrane</keyword>